<evidence type="ECO:0000256" key="5">
    <source>
        <dbReference type="ARBA" id="ARBA00023136"/>
    </source>
</evidence>
<feature type="compositionally biased region" description="Basic and acidic residues" evidence="8">
    <location>
        <begin position="34"/>
        <end position="51"/>
    </location>
</feature>
<dbReference type="InterPro" id="IPR021841">
    <property type="entry name" value="VAC14_Fig4p-bd"/>
</dbReference>
<gene>
    <name evidence="10" type="ORF">HOLleu_13249</name>
</gene>
<dbReference type="SUPFAM" id="SSF48371">
    <property type="entry name" value="ARM repeat"/>
    <property type="match status" value="1"/>
</dbReference>
<dbReference type="AlphaFoldDB" id="A0A9Q1HDR2"/>
<comment type="similarity">
    <text evidence="2">Belongs to the VAC14 family.</text>
</comment>
<proteinExistence type="inferred from homology"/>
<comment type="caution">
    <text evidence="10">The sequence shown here is derived from an EMBL/GenBank/DDBJ whole genome shotgun (WGS) entry which is preliminary data.</text>
</comment>
<organism evidence="10 11">
    <name type="scientific">Holothuria leucospilota</name>
    <name type="common">Black long sea cucumber</name>
    <name type="synonym">Mertensiothuria leucospilota</name>
    <dbReference type="NCBI Taxonomy" id="206669"/>
    <lineage>
        <taxon>Eukaryota</taxon>
        <taxon>Metazoa</taxon>
        <taxon>Echinodermata</taxon>
        <taxon>Eleutherozoa</taxon>
        <taxon>Echinozoa</taxon>
        <taxon>Holothuroidea</taxon>
        <taxon>Aspidochirotacea</taxon>
        <taxon>Aspidochirotida</taxon>
        <taxon>Holothuriidae</taxon>
        <taxon>Holothuria</taxon>
    </lineage>
</organism>
<dbReference type="OrthoDB" id="5574975at2759"/>
<dbReference type="Proteomes" id="UP001152320">
    <property type="component" value="Chromosome 5"/>
</dbReference>
<dbReference type="EMBL" id="JAIZAY010000005">
    <property type="protein sequence ID" value="KAJ8042240.1"/>
    <property type="molecule type" value="Genomic_DNA"/>
</dbReference>
<keyword evidence="11" id="KW-1185">Reference proteome</keyword>
<comment type="subunit">
    <text evidence="7">Forms pentamers. Component of the PI(3,5)P2 regulatory complex/PAS complex, at least composed of PIKFYVE, FIG4 and VAC14. VAC14 nucleates the assembly of the complex and serves as a scaffold by pentamerizing into a star-shaped structure, which can bind a single copy each of PIKFYVE and FIG4 and coordinates their activities. Interacts with NOS1.</text>
</comment>
<name>A0A9Q1HDR2_HOLLE</name>
<evidence type="ECO:0000256" key="7">
    <source>
        <dbReference type="ARBA" id="ARBA00047092"/>
    </source>
</evidence>
<evidence type="ECO:0000256" key="8">
    <source>
        <dbReference type="SAM" id="MobiDB-lite"/>
    </source>
</evidence>
<dbReference type="InterPro" id="IPR016024">
    <property type="entry name" value="ARM-type_fold"/>
</dbReference>
<sequence length="444" mass="50880">MLMFHLNLVTHIREVAKSVNSRLMDLITRDDDIKERSDREGETRSKGKSSKEGLVVNLNETGKEELASSQLPTETTGLAISSMVTVFKQYIIHREMGTKIAVLEWMKHLLEKTPKLIFQHMDDIFPELLKTVCDQTDEVVLFDLELLSMIVQSEAGPVDVSNSPPRPGKPQQNGPEAAEHGMNIYFTQCMNNLMETFANKPDLLKHKGSFIIRQLCLFLNAEHIYRSLSEILLESHELRFATEMVQILNQILLTSSELFELRNQLKDLATERSASLFCCLYKTWCHSPVATVSLCLLSQCHQHASLLISKFGNLEVTVDFLIEIDKLVQLLESPIFTYLRLQLLEADQNPYLVKSLYGILMLLPQSKTFEILHKRLACVPNLPSVPTKDSKNSPKGDKRPHVKSINWTELSDHFDVIQVKHFKLKRMRQRAMEERKKNLGLNTR</sequence>
<feature type="region of interest" description="Disordered" evidence="8">
    <location>
        <begin position="34"/>
        <end position="54"/>
    </location>
</feature>
<keyword evidence="4" id="KW-0677">Repeat</keyword>
<comment type="subcellular location">
    <subcellularLocation>
        <location evidence="1">Endomembrane system</location>
    </subcellularLocation>
</comment>
<reference evidence="10" key="1">
    <citation type="submission" date="2021-10" db="EMBL/GenBank/DDBJ databases">
        <title>Tropical sea cucumber genome reveals ecological adaptation and Cuvierian tubules defense mechanism.</title>
        <authorList>
            <person name="Chen T."/>
        </authorList>
    </citation>
    <scope>NUCLEOTIDE SEQUENCE</scope>
    <source>
        <strain evidence="10">Nanhai2018</strain>
        <tissue evidence="10">Muscle</tissue>
    </source>
</reference>
<dbReference type="PANTHER" id="PTHR16023">
    <property type="entry name" value="TAX1 BINDING PROTEIN-RELATED"/>
    <property type="match status" value="1"/>
</dbReference>
<evidence type="ECO:0000256" key="4">
    <source>
        <dbReference type="ARBA" id="ARBA00022737"/>
    </source>
</evidence>
<dbReference type="InterPro" id="IPR011989">
    <property type="entry name" value="ARM-like"/>
</dbReference>
<dbReference type="GO" id="GO:0070772">
    <property type="term" value="C:PAS complex"/>
    <property type="evidence" value="ECO:0007669"/>
    <property type="project" value="InterPro"/>
</dbReference>
<dbReference type="GO" id="GO:0006661">
    <property type="term" value="P:phosphatidylinositol biosynthetic process"/>
    <property type="evidence" value="ECO:0007669"/>
    <property type="project" value="InterPro"/>
</dbReference>
<evidence type="ECO:0000259" key="9">
    <source>
        <dbReference type="Pfam" id="PF11916"/>
    </source>
</evidence>
<dbReference type="Pfam" id="PF11916">
    <property type="entry name" value="Vac14_Fig4_bd"/>
    <property type="match status" value="1"/>
</dbReference>
<dbReference type="PANTHER" id="PTHR16023:SF0">
    <property type="entry name" value="PROTEIN VAC14 HOMOLOG"/>
    <property type="match status" value="1"/>
</dbReference>
<evidence type="ECO:0000313" key="11">
    <source>
        <dbReference type="Proteomes" id="UP001152320"/>
    </source>
</evidence>
<evidence type="ECO:0000256" key="1">
    <source>
        <dbReference type="ARBA" id="ARBA00004308"/>
    </source>
</evidence>
<dbReference type="InterPro" id="IPR026825">
    <property type="entry name" value="Vac14"/>
</dbReference>
<dbReference type="Gene3D" id="1.25.10.10">
    <property type="entry name" value="Leucine-rich Repeat Variant"/>
    <property type="match status" value="1"/>
</dbReference>
<evidence type="ECO:0000256" key="2">
    <source>
        <dbReference type="ARBA" id="ARBA00010225"/>
    </source>
</evidence>
<feature type="domain" description="Vacuolar protein 14 C-terminal Fig4-binding" evidence="9">
    <location>
        <begin position="202"/>
        <end position="379"/>
    </location>
</feature>
<evidence type="ECO:0000256" key="3">
    <source>
        <dbReference type="ARBA" id="ARBA00013840"/>
    </source>
</evidence>
<keyword evidence="5" id="KW-0472">Membrane</keyword>
<evidence type="ECO:0000256" key="6">
    <source>
        <dbReference type="ARBA" id="ARBA00045654"/>
    </source>
</evidence>
<accession>A0A9Q1HDR2</accession>
<protein>
    <recommendedName>
        <fullName evidence="3">Protein VAC14 homolog</fullName>
    </recommendedName>
</protein>
<feature type="region of interest" description="Disordered" evidence="8">
    <location>
        <begin position="156"/>
        <end position="177"/>
    </location>
</feature>
<evidence type="ECO:0000313" key="10">
    <source>
        <dbReference type="EMBL" id="KAJ8042240.1"/>
    </source>
</evidence>
<comment type="function">
    <text evidence="6">Scaffold protein component of the PI(3,5)P2 regulatory complex which regulates both the synthesis and turnover of phosphatidylinositol 3,5-bisphosphate (PtdIns(3,5)P2). Pentamerizes into a star-shaped structure and nucleates the assembly of the complex. The pentamer binds a single copy each of PIKFYVE and FIG4 and coordinates both PIKfyve kinase activity and FIG4 phosphatase activity, being required to maintain normal levels of phosphatidylinositol 3-phosphate (PtdIns(3)P) and phosphatidylinositol 5-phosphate (PtdIns(5)P). Plays a role in the biogenesis of endosome carrier vesicles (ECV) / multivesicular bodies (MVB) transport intermediates from early endosomes.</text>
</comment>
<dbReference type="GO" id="GO:0010008">
    <property type="term" value="C:endosome membrane"/>
    <property type="evidence" value="ECO:0007669"/>
    <property type="project" value="TreeGrafter"/>
</dbReference>